<keyword evidence="3" id="KW-1185">Reference proteome</keyword>
<name>A0ABM1MA47_NICVS</name>
<evidence type="ECO:0000313" key="5">
    <source>
        <dbReference type="RefSeq" id="XP_017771448.1"/>
    </source>
</evidence>
<proteinExistence type="predicted"/>
<dbReference type="GeneID" id="108558902"/>
<feature type="region of interest" description="Disordered" evidence="1">
    <location>
        <begin position="134"/>
        <end position="171"/>
    </location>
</feature>
<keyword evidence="2" id="KW-0472">Membrane</keyword>
<dbReference type="Proteomes" id="UP000695000">
    <property type="component" value="Unplaced"/>
</dbReference>
<evidence type="ECO:0000313" key="4">
    <source>
        <dbReference type="RefSeq" id="XP_017771447.1"/>
    </source>
</evidence>
<evidence type="ECO:0000313" key="3">
    <source>
        <dbReference type="Proteomes" id="UP000695000"/>
    </source>
</evidence>
<evidence type="ECO:0000256" key="1">
    <source>
        <dbReference type="SAM" id="MobiDB-lite"/>
    </source>
</evidence>
<feature type="transmembrane region" description="Helical" evidence="2">
    <location>
        <begin position="6"/>
        <end position="22"/>
    </location>
</feature>
<organism evidence="3 4">
    <name type="scientific">Nicrophorus vespilloides</name>
    <name type="common">Boreal carrion beetle</name>
    <dbReference type="NCBI Taxonomy" id="110193"/>
    <lineage>
        <taxon>Eukaryota</taxon>
        <taxon>Metazoa</taxon>
        <taxon>Ecdysozoa</taxon>
        <taxon>Arthropoda</taxon>
        <taxon>Hexapoda</taxon>
        <taxon>Insecta</taxon>
        <taxon>Pterygota</taxon>
        <taxon>Neoptera</taxon>
        <taxon>Endopterygota</taxon>
        <taxon>Coleoptera</taxon>
        <taxon>Polyphaga</taxon>
        <taxon>Staphyliniformia</taxon>
        <taxon>Silphidae</taxon>
        <taxon>Nicrophorinae</taxon>
        <taxon>Nicrophorus</taxon>
    </lineage>
</organism>
<keyword evidence="2" id="KW-1133">Transmembrane helix</keyword>
<reference evidence="4 5" key="1">
    <citation type="submission" date="2025-05" db="UniProtKB">
        <authorList>
            <consortium name="RefSeq"/>
        </authorList>
    </citation>
    <scope>IDENTIFICATION</scope>
    <source>
        <tissue evidence="4 5">Whole Larva</tissue>
    </source>
</reference>
<protein>
    <submittedName>
        <fullName evidence="4 5">Uncharacterized protein LOC108558902</fullName>
    </submittedName>
</protein>
<sequence>MVFHGLLVIMGVLVCGCIGGLVRGPKIYNALITSDANLTPSQAFPIIEPVLRTTALGVAFPPIVVHPPPRRTIQPTQLDKETAQSDGGGKVQFAYHGSLYPLAYDPYIPYGYRQEYLYPALPYYQHPIYVEPQQQTVKEESPKPAINFKKNPDIPDVLPPFPIKDERKGNS</sequence>
<gene>
    <name evidence="4 5" type="primary">LOC108558902</name>
</gene>
<dbReference type="RefSeq" id="XP_017771447.1">
    <property type="nucleotide sequence ID" value="XM_017915958.1"/>
</dbReference>
<keyword evidence="2" id="KW-0812">Transmembrane</keyword>
<dbReference type="RefSeq" id="XP_017771448.1">
    <property type="nucleotide sequence ID" value="XM_017915959.1"/>
</dbReference>
<accession>A0ABM1MA47</accession>
<evidence type="ECO:0000256" key="2">
    <source>
        <dbReference type="SAM" id="Phobius"/>
    </source>
</evidence>